<dbReference type="Pfam" id="PF01032">
    <property type="entry name" value="FecCD"/>
    <property type="match status" value="2"/>
</dbReference>
<dbReference type="PANTHER" id="PTHR30472">
    <property type="entry name" value="FERRIC ENTEROBACTIN TRANSPORT SYSTEM PERMEASE PROTEIN"/>
    <property type="match status" value="1"/>
</dbReference>
<organism evidence="10 11">
    <name type="scientific">Pararobbsia silviterrae</name>
    <dbReference type="NCBI Taxonomy" id="1792498"/>
    <lineage>
        <taxon>Bacteria</taxon>
        <taxon>Pseudomonadati</taxon>
        <taxon>Pseudomonadota</taxon>
        <taxon>Betaproteobacteria</taxon>
        <taxon>Burkholderiales</taxon>
        <taxon>Burkholderiaceae</taxon>
        <taxon>Pararobbsia</taxon>
    </lineage>
</organism>
<comment type="similarity">
    <text evidence="2">Belongs to the binding-protein-dependent transport system permease family. FecCD subfamily.</text>
</comment>
<dbReference type="InterPro" id="IPR037294">
    <property type="entry name" value="ABC_BtuC-like"/>
</dbReference>
<keyword evidence="11" id="KW-1185">Reference proteome</keyword>
<comment type="caution">
    <text evidence="10">The sequence shown here is derived from an EMBL/GenBank/DDBJ whole genome shotgun (WGS) entry which is preliminary data.</text>
</comment>
<evidence type="ECO:0000256" key="5">
    <source>
        <dbReference type="ARBA" id="ARBA00022692"/>
    </source>
</evidence>
<keyword evidence="5 9" id="KW-0812">Transmembrane</keyword>
<name>A0A494XV26_9BURK</name>
<feature type="transmembrane region" description="Helical" evidence="9">
    <location>
        <begin position="465"/>
        <end position="486"/>
    </location>
</feature>
<keyword evidence="7 9" id="KW-0472">Membrane</keyword>
<feature type="transmembrane region" description="Helical" evidence="9">
    <location>
        <begin position="39"/>
        <end position="57"/>
    </location>
</feature>
<proteinExistence type="inferred from homology"/>
<feature type="transmembrane region" description="Helical" evidence="9">
    <location>
        <begin position="388"/>
        <end position="410"/>
    </location>
</feature>
<feature type="transmembrane region" description="Helical" evidence="9">
    <location>
        <begin position="607"/>
        <end position="630"/>
    </location>
</feature>
<dbReference type="CDD" id="cd06550">
    <property type="entry name" value="TM_ABC_iron-siderophores_like"/>
    <property type="match status" value="2"/>
</dbReference>
<dbReference type="Proteomes" id="UP000270342">
    <property type="component" value="Unassembled WGS sequence"/>
</dbReference>
<dbReference type="GO" id="GO:0033214">
    <property type="term" value="P:siderophore-iron import into cell"/>
    <property type="evidence" value="ECO:0007669"/>
    <property type="project" value="TreeGrafter"/>
</dbReference>
<evidence type="ECO:0000256" key="6">
    <source>
        <dbReference type="ARBA" id="ARBA00022989"/>
    </source>
</evidence>
<keyword evidence="6 9" id="KW-1133">Transmembrane helix</keyword>
<dbReference type="GO" id="GO:0005886">
    <property type="term" value="C:plasma membrane"/>
    <property type="evidence" value="ECO:0007669"/>
    <property type="project" value="UniProtKB-SubCell"/>
</dbReference>
<dbReference type="GO" id="GO:0022857">
    <property type="term" value="F:transmembrane transporter activity"/>
    <property type="evidence" value="ECO:0007669"/>
    <property type="project" value="InterPro"/>
</dbReference>
<feature type="transmembrane region" description="Helical" evidence="9">
    <location>
        <begin position="271"/>
        <end position="297"/>
    </location>
</feature>
<keyword evidence="4" id="KW-1003">Cell membrane</keyword>
<evidence type="ECO:0000256" key="9">
    <source>
        <dbReference type="SAM" id="Phobius"/>
    </source>
</evidence>
<feature type="transmembrane region" description="Helical" evidence="9">
    <location>
        <begin position="180"/>
        <end position="203"/>
    </location>
</feature>
<keyword evidence="3" id="KW-0813">Transport</keyword>
<feature type="transmembrane region" description="Helical" evidence="9">
    <location>
        <begin position="309"/>
        <end position="327"/>
    </location>
</feature>
<feature type="transmembrane region" description="Helical" evidence="9">
    <location>
        <begin position="680"/>
        <end position="697"/>
    </location>
</feature>
<gene>
    <name evidence="10" type="primary">fhuB</name>
    <name evidence="10" type="ORF">D7S86_14875</name>
</gene>
<feature type="transmembrane region" description="Helical" evidence="9">
    <location>
        <begin position="492"/>
        <end position="509"/>
    </location>
</feature>
<dbReference type="Gene3D" id="1.10.3470.10">
    <property type="entry name" value="ABC transporter involved in vitamin B12 uptake, BtuC"/>
    <property type="match status" value="2"/>
</dbReference>
<comment type="subcellular location">
    <subcellularLocation>
        <location evidence="1">Cell membrane</location>
        <topology evidence="1">Multi-pass membrane protein</topology>
    </subcellularLocation>
</comment>
<sequence>MAACRMKALTKVQTKGPTKEPTKGPTLGRLDRAASARPMRVLALLALGALALTLLRIDQMDPMGRIAPFALWRDAILHRDADDIRWLVIEASFLPRVAISVLCGALLALSGVLFQQILRNPIAEPATLGVSAGASLAMTLVLALAPAWLAVGQTAIAAAGAGIALLLAMGLAWRQRLSPTALVLGGLIISFYSGAIGSVLTLFHHNAMQAIFIWGAGSMNQGSWHGARVLTGYLSMGLALTFALARPLELMSLGDATARGLGLPPAGIRTVGLALAVLLSAAVVSTVGVVGFVGLVAPAIVRLLGVHTFRARATWATVFGAVLVWLTDQTVQSLGGALARLPTGAVIALLASPVLLWLLPRFRSWSVVHEAGERDRDRVRAPLGERTVYVAFAVLGVALAALIVISLMLGRDLDGWHWLSRNEFDVLVDYRLARMLAAVAGGAMLAMAGVIVQRLTGNPMASPEVLGISSGASLGVFALALCAPAAGAVSQSVAACVGACGAFAVLLALARRSAFAPSQMILAGVAIGTAFSALATIVLLSGTPRAAQLLAWMAGSTYRVGAGDAAFAVGALALAVAAAPLLYGWLQILPLGESVARGRGVDPRASRLMLLIVASLLTASGTQVVGPLSFVGLMAPHAARMLGFVNVRSQMPAATLIGALILCAADWLGRNIAFPFQVPAGLLATLLGGLYFMGLMMRGNGRA</sequence>
<protein>
    <submittedName>
        <fullName evidence="10">Fe(3+)-hydroxamate ABC transporter permease FhuB</fullName>
    </submittedName>
</protein>
<feature type="transmembrane region" description="Helical" evidence="9">
    <location>
        <begin position="93"/>
        <end position="114"/>
    </location>
</feature>
<dbReference type="EMBL" id="RBZU01000006">
    <property type="protein sequence ID" value="RKP53563.1"/>
    <property type="molecule type" value="Genomic_DNA"/>
</dbReference>
<feature type="transmembrane region" description="Helical" evidence="9">
    <location>
        <begin position="126"/>
        <end position="149"/>
    </location>
</feature>
<feature type="transmembrane region" description="Helical" evidence="9">
    <location>
        <begin position="562"/>
        <end position="586"/>
    </location>
</feature>
<dbReference type="SUPFAM" id="SSF81345">
    <property type="entry name" value="ABC transporter involved in vitamin B12 uptake, BtuC"/>
    <property type="match status" value="2"/>
</dbReference>
<evidence type="ECO:0000313" key="10">
    <source>
        <dbReference type="EMBL" id="RKP53563.1"/>
    </source>
</evidence>
<evidence type="ECO:0000256" key="3">
    <source>
        <dbReference type="ARBA" id="ARBA00022448"/>
    </source>
</evidence>
<feature type="transmembrane region" description="Helical" evidence="9">
    <location>
        <begin position="430"/>
        <end position="453"/>
    </location>
</feature>
<evidence type="ECO:0000256" key="8">
    <source>
        <dbReference type="SAM" id="MobiDB-lite"/>
    </source>
</evidence>
<evidence type="ECO:0000313" key="11">
    <source>
        <dbReference type="Proteomes" id="UP000270342"/>
    </source>
</evidence>
<evidence type="ECO:0000256" key="7">
    <source>
        <dbReference type="ARBA" id="ARBA00023136"/>
    </source>
</evidence>
<accession>A0A494XV26</accession>
<dbReference type="NCBIfam" id="NF007866">
    <property type="entry name" value="PRK10577.1-2"/>
    <property type="match status" value="1"/>
</dbReference>
<evidence type="ECO:0000256" key="1">
    <source>
        <dbReference type="ARBA" id="ARBA00004651"/>
    </source>
</evidence>
<feature type="transmembrane region" description="Helical" evidence="9">
    <location>
        <begin position="155"/>
        <end position="173"/>
    </location>
</feature>
<feature type="region of interest" description="Disordered" evidence="8">
    <location>
        <begin position="1"/>
        <end position="29"/>
    </location>
</feature>
<dbReference type="PANTHER" id="PTHR30472:SF37">
    <property type="entry name" value="FE(3+) DICITRATE TRANSPORT SYSTEM PERMEASE PROTEIN FECD-RELATED"/>
    <property type="match status" value="1"/>
</dbReference>
<reference evidence="10 11" key="1">
    <citation type="submission" date="2018-10" db="EMBL/GenBank/DDBJ databases">
        <title>Robbsia sp. DHC34, isolated from soil.</title>
        <authorList>
            <person name="Gao Z.-H."/>
            <person name="Qiu L.-H."/>
        </authorList>
    </citation>
    <scope>NUCLEOTIDE SEQUENCE [LARGE SCALE GENOMIC DNA]</scope>
    <source>
        <strain evidence="10 11">DHC34</strain>
    </source>
</reference>
<feature type="transmembrane region" description="Helical" evidence="9">
    <location>
        <begin position="521"/>
        <end position="542"/>
    </location>
</feature>
<feature type="transmembrane region" description="Helical" evidence="9">
    <location>
        <begin position="339"/>
        <end position="359"/>
    </location>
</feature>
<evidence type="ECO:0000256" key="4">
    <source>
        <dbReference type="ARBA" id="ARBA00022475"/>
    </source>
</evidence>
<dbReference type="AlphaFoldDB" id="A0A494XV26"/>
<dbReference type="InterPro" id="IPR000522">
    <property type="entry name" value="ABC_transptr_permease_BtuC"/>
</dbReference>
<evidence type="ECO:0000256" key="2">
    <source>
        <dbReference type="ARBA" id="ARBA00007935"/>
    </source>
</evidence>